<evidence type="ECO:0000259" key="2">
    <source>
        <dbReference type="Pfam" id="PF20990"/>
    </source>
</evidence>
<feature type="transmembrane region" description="Helical" evidence="1">
    <location>
        <begin position="370"/>
        <end position="390"/>
    </location>
</feature>
<feature type="domain" description="Predicted membrane protein YciQ-like C-terminal" evidence="2">
    <location>
        <begin position="223"/>
        <end position="448"/>
    </location>
</feature>
<dbReference type="AlphaFoldDB" id="A0A554JDY1"/>
<evidence type="ECO:0000256" key="1">
    <source>
        <dbReference type="SAM" id="Phobius"/>
    </source>
</evidence>
<keyword evidence="1" id="KW-0472">Membrane</keyword>
<keyword evidence="1" id="KW-0812">Transmembrane</keyword>
<name>A0A554JDY1_9BACT</name>
<sequence length="496" mass="55989">MQRRGELSLLRRLRLSNGVFVWLVLPAFLILALPSRLQAQVTPDFNPETNQEAALTVKISADGQVEQSSNDLDYSLDIDRYVTTQRFQLSSQYLSQHREVKLVIDLAPELASAKPHFYGVHGVENLATRTQGNQLIFTADVIDPGATLTVTLNYPPELFPLFGADDWRGLLVRLTALEAAVLSILIAFLLLLMTGVIILWRAKDIFLRLPARLDDPNLVQAVLSPAATSALVYGRIRSQAIAATLLDLARRGYLDIVAKSDGSFGYAQKVDWRHDRLLTAFERLILEQVFDRANLVASGQLIKKNLNREFFSSRISQAVTGLYQELITAGYFQTDILAKQFRLRIIAVLVFYGSFAGGILSYFWAAENIWTALLWILGMVYSQLLYRFLIHVPYRTRAGRIVAAVWRQRLKTQLKDETVASLSDLALFSAWLPYAIAIGSAKPFARRFQHLPYKSPNWLSVNLPRRYTTVDVLAVVDRIVEDTAKRFFLAKKPDIS</sequence>
<reference evidence="3 4" key="1">
    <citation type="submission" date="2017-08" db="EMBL/GenBank/DDBJ databases">
        <title>Mechanisms for carbon and nitrogen cycling indicate functional differentiation within the Candidate Phyla Radiation.</title>
        <authorList>
            <person name="Danczak R.E."/>
            <person name="Johnston M.D."/>
            <person name="Kenah C."/>
            <person name="Slattery M."/>
            <person name="Wrighton K.C."/>
            <person name="Wilkins M.J."/>
        </authorList>
    </citation>
    <scope>NUCLEOTIDE SEQUENCE [LARGE SCALE GENOMIC DNA]</scope>
    <source>
        <strain evidence="3">Gr01-1014_85</strain>
    </source>
</reference>
<evidence type="ECO:0000313" key="4">
    <source>
        <dbReference type="Proteomes" id="UP000316253"/>
    </source>
</evidence>
<evidence type="ECO:0000313" key="3">
    <source>
        <dbReference type="EMBL" id="TSC66617.1"/>
    </source>
</evidence>
<dbReference type="Pfam" id="PF20990">
    <property type="entry name" value="DUF2207_C"/>
    <property type="match status" value="1"/>
</dbReference>
<keyword evidence="1" id="KW-1133">Transmembrane helix</keyword>
<dbReference type="EMBL" id="VMFD01000001">
    <property type="protein sequence ID" value="TSC66617.1"/>
    <property type="molecule type" value="Genomic_DNA"/>
</dbReference>
<gene>
    <name evidence="3" type="ORF">CEO22_23</name>
</gene>
<feature type="transmembrane region" description="Helical" evidence="1">
    <location>
        <begin position="345"/>
        <end position="364"/>
    </location>
</feature>
<feature type="transmembrane region" description="Helical" evidence="1">
    <location>
        <begin position="179"/>
        <end position="200"/>
    </location>
</feature>
<dbReference type="Proteomes" id="UP000316253">
    <property type="component" value="Unassembled WGS sequence"/>
</dbReference>
<comment type="caution">
    <text evidence="3">The sequence shown here is derived from an EMBL/GenBank/DDBJ whole genome shotgun (WGS) entry which is preliminary data.</text>
</comment>
<organism evidence="3 4">
    <name type="scientific">Candidatus Berkelbacteria bacterium Gr01-1014_85</name>
    <dbReference type="NCBI Taxonomy" id="2017150"/>
    <lineage>
        <taxon>Bacteria</taxon>
        <taxon>Candidatus Berkelbacteria</taxon>
    </lineage>
</organism>
<proteinExistence type="predicted"/>
<dbReference type="InterPro" id="IPR048389">
    <property type="entry name" value="YciQ-like_C"/>
</dbReference>
<protein>
    <recommendedName>
        <fullName evidence="2">Predicted membrane protein YciQ-like C-terminal domain-containing protein</fullName>
    </recommendedName>
</protein>
<accession>A0A554JDY1</accession>